<dbReference type="EMBL" id="JHUK01000005">
    <property type="protein sequence ID" value="RAM57685.1"/>
    <property type="molecule type" value="Genomic_DNA"/>
</dbReference>
<dbReference type="Proteomes" id="UP000070069">
    <property type="component" value="Unassembled WGS sequence"/>
</dbReference>
<keyword evidence="1" id="KW-1133">Transmembrane helix</keyword>
<dbReference type="PATRIC" id="fig|203274.3.peg.207"/>
<evidence type="ECO:0000256" key="1">
    <source>
        <dbReference type="SAM" id="Phobius"/>
    </source>
</evidence>
<evidence type="ECO:0000313" key="3">
    <source>
        <dbReference type="EMBL" id="RAM57685.1"/>
    </source>
</evidence>
<dbReference type="GO" id="GO:0004252">
    <property type="term" value="F:serine-type endopeptidase activity"/>
    <property type="evidence" value="ECO:0007669"/>
    <property type="project" value="InterPro"/>
</dbReference>
<comment type="caution">
    <text evidence="2">The sequence shown here is derived from an EMBL/GenBank/DDBJ whole genome shotgun (WGS) entry which is preliminary data.</text>
</comment>
<dbReference type="InterPro" id="IPR019533">
    <property type="entry name" value="Peptidase_S26"/>
</dbReference>
<sequence length="239" mass="29078">MIVLLFLTTKCIKYNFIFKKIKLPFFYLSYNWTFLEKSNSMFPKITGNSFVINKKISLEECRRLKASPTDGDIIIFHNITKNFYIMHRVIINNPQKEYVTTKGDNNNNILPDEIQIPYQNIINKNIFHLNYFSLLFIILSVYFFLAYLLIEKKENIRLKINELKNNSFPIGSRKTIFLFFLNFFFKAILYFASYNFLYLMLLHYFFTIYYDFFLICFIYFLILYIPFWIIKIFSNKYNK</sequence>
<dbReference type="CDD" id="cd06530">
    <property type="entry name" value="S26_SPase_I"/>
    <property type="match status" value="1"/>
</dbReference>
<dbReference type="GO" id="GO:0006465">
    <property type="term" value="P:signal peptide processing"/>
    <property type="evidence" value="ECO:0007669"/>
    <property type="project" value="InterPro"/>
</dbReference>
<name>A0A139JQC0_9MOLU</name>
<keyword evidence="1" id="KW-0472">Membrane</keyword>
<keyword evidence="1" id="KW-0812">Transmembrane</keyword>
<evidence type="ECO:0000313" key="5">
    <source>
        <dbReference type="Proteomes" id="UP000249343"/>
    </source>
</evidence>
<dbReference type="AlphaFoldDB" id="A0A139JQC0"/>
<dbReference type="RefSeq" id="WP_066540684.1">
    <property type="nucleotide sequence ID" value="NZ_JHUK01000005.1"/>
</dbReference>
<accession>A0A139JQC0</accession>
<evidence type="ECO:0000313" key="4">
    <source>
        <dbReference type="Proteomes" id="UP000070069"/>
    </source>
</evidence>
<feature type="transmembrane region" description="Helical" evidence="1">
    <location>
        <begin position="208"/>
        <end position="230"/>
    </location>
</feature>
<reference evidence="2 4" key="2">
    <citation type="submission" date="2016-02" db="EMBL/GenBank/DDBJ databases">
        <title>A draft genome sequence of Candidatus Phytoplasma oryzae strain Mbita1, the causative agent of Napier Grass stunt disease in Kenya.</title>
        <authorList>
            <person name="Fischer A."/>
            <person name="Santa-Cruz I."/>
            <person name="Wambua L."/>
            <person name="Olds C."/>
            <person name="Midega C."/>
            <person name="Dickinson M."/>
            <person name="Kawicha P."/>
            <person name="Khan Z."/>
            <person name="Masiga D."/>
            <person name="Jores J."/>
            <person name="Bernd S."/>
        </authorList>
    </citation>
    <scope>NUCLEOTIDE SEQUENCE [LARGE SCALE GENOMIC DNA]</scope>
    <source>
        <strain evidence="2">Mbita1</strain>
    </source>
</reference>
<reference evidence="3 5" key="1">
    <citation type="submission" date="2014-04" db="EMBL/GenBank/DDBJ databases">
        <title>Genome study of Napier grass stunt phytoplasma.</title>
        <authorList>
            <person name="Kawicha P."/>
            <person name="Dickinson M."/>
            <person name="Hodgetts J."/>
        </authorList>
    </citation>
    <scope>NUCLEOTIDE SEQUENCE [LARGE SCALE GENOMIC DNA]</scope>
    <source>
        <strain evidence="3 5">NGS-S10</strain>
    </source>
</reference>
<dbReference type="Proteomes" id="UP000249343">
    <property type="component" value="Unassembled WGS sequence"/>
</dbReference>
<dbReference type="EMBL" id="LTBM01000018">
    <property type="protein sequence ID" value="KXT29076.1"/>
    <property type="molecule type" value="Genomic_DNA"/>
</dbReference>
<feature type="transmembrane region" description="Helical" evidence="1">
    <location>
        <begin position="176"/>
        <end position="196"/>
    </location>
</feature>
<keyword evidence="5" id="KW-1185">Reference proteome</keyword>
<gene>
    <name evidence="2" type="ORF">AXA84_0411</name>
    <name evidence="3" type="ORF">DH96_02225</name>
</gene>
<proteinExistence type="predicted"/>
<protein>
    <submittedName>
        <fullName evidence="2">Peptidase S24-like family protein</fullName>
    </submittedName>
</protein>
<feature type="transmembrane region" description="Helical" evidence="1">
    <location>
        <begin position="129"/>
        <end position="150"/>
    </location>
</feature>
<organism evidence="2 4">
    <name type="scientific">Candidatus Phytoplasma oryzae</name>
    <dbReference type="NCBI Taxonomy" id="203274"/>
    <lineage>
        <taxon>Bacteria</taxon>
        <taxon>Bacillati</taxon>
        <taxon>Mycoplasmatota</taxon>
        <taxon>Mollicutes</taxon>
        <taxon>Acholeplasmatales</taxon>
        <taxon>Acholeplasmataceae</taxon>
        <taxon>Candidatus Phytoplasma</taxon>
        <taxon>16SrXI (Rice yellow dwarf group)</taxon>
    </lineage>
</organism>
<evidence type="ECO:0000313" key="2">
    <source>
        <dbReference type="EMBL" id="KXT29076.1"/>
    </source>
</evidence>